<sequence length="119" mass="13569">MMVEKMTLLRMESMNAPQLHQSGIRNDDREKKHSVTYELTDLTVIMQIIDKCNGILINISDFNTNFRSVCCSWNREIQRIGDALEDLTSGEICSGFGNAITYFYIKSVRPETGKTDLVV</sequence>
<name>A0A6A5G845_CAERE</name>
<comment type="caution">
    <text evidence="1">The sequence shown here is derived from an EMBL/GenBank/DDBJ whole genome shotgun (WGS) entry which is preliminary data.</text>
</comment>
<accession>A0A6A5G845</accession>
<dbReference type="Proteomes" id="UP000483820">
    <property type="component" value="Chromosome V"/>
</dbReference>
<dbReference type="KEGG" id="crq:GCK72_017764"/>
<organism evidence="1 2">
    <name type="scientific">Caenorhabditis remanei</name>
    <name type="common">Caenorhabditis vulgaris</name>
    <dbReference type="NCBI Taxonomy" id="31234"/>
    <lineage>
        <taxon>Eukaryota</taxon>
        <taxon>Metazoa</taxon>
        <taxon>Ecdysozoa</taxon>
        <taxon>Nematoda</taxon>
        <taxon>Chromadorea</taxon>
        <taxon>Rhabditida</taxon>
        <taxon>Rhabditina</taxon>
        <taxon>Rhabditomorpha</taxon>
        <taxon>Rhabditoidea</taxon>
        <taxon>Rhabditidae</taxon>
        <taxon>Peloderinae</taxon>
        <taxon>Caenorhabditis</taxon>
    </lineage>
</organism>
<protein>
    <submittedName>
        <fullName evidence="1">Uncharacterized protein</fullName>
    </submittedName>
</protein>
<dbReference type="CTD" id="78776596"/>
<evidence type="ECO:0000313" key="1">
    <source>
        <dbReference type="EMBL" id="KAF1751210.1"/>
    </source>
</evidence>
<reference evidence="1 2" key="1">
    <citation type="submission" date="2019-12" db="EMBL/GenBank/DDBJ databases">
        <title>Chromosome-level assembly of the Caenorhabditis remanei genome.</title>
        <authorList>
            <person name="Teterina A.A."/>
            <person name="Willis J.H."/>
            <person name="Phillips P.C."/>
        </authorList>
    </citation>
    <scope>NUCLEOTIDE SEQUENCE [LARGE SCALE GENOMIC DNA]</scope>
    <source>
        <strain evidence="1 2">PX506</strain>
        <tissue evidence="1">Whole organism</tissue>
    </source>
</reference>
<dbReference type="RefSeq" id="XP_053581160.1">
    <property type="nucleotide sequence ID" value="XM_053732247.1"/>
</dbReference>
<evidence type="ECO:0000313" key="2">
    <source>
        <dbReference type="Proteomes" id="UP000483820"/>
    </source>
</evidence>
<gene>
    <name evidence="1" type="ORF">GCK72_017764</name>
</gene>
<dbReference type="AlphaFoldDB" id="A0A6A5G845"/>
<dbReference type="EMBL" id="WUAV01000005">
    <property type="protein sequence ID" value="KAF1751210.1"/>
    <property type="molecule type" value="Genomic_DNA"/>
</dbReference>
<dbReference type="GeneID" id="78776596"/>
<proteinExistence type="predicted"/>